<evidence type="ECO:0000256" key="3">
    <source>
        <dbReference type="SAM" id="Phobius"/>
    </source>
</evidence>
<dbReference type="PANTHER" id="PTHR43734:SF7">
    <property type="entry name" value="4,4'-DIAPONEUROSPORENE OXYGENASE"/>
    <property type="match status" value="1"/>
</dbReference>
<reference evidence="5 6" key="1">
    <citation type="submission" date="2018-06" db="EMBL/GenBank/DDBJ databases">
        <title>Complete genome of Desulfovibrio indonesiensis P37SLT.</title>
        <authorList>
            <person name="Crispim J.S."/>
            <person name="Vidigal P.M.P."/>
            <person name="Silva L.C.F."/>
            <person name="Laguardia C.N."/>
            <person name="Araujo L.C."/>
            <person name="Dias R.S."/>
            <person name="Sousa M.P."/>
            <person name="Paula S.O."/>
            <person name="Silva C."/>
        </authorList>
    </citation>
    <scope>NUCLEOTIDE SEQUENCE [LARGE SCALE GENOMIC DNA]</scope>
    <source>
        <strain evidence="5 6">P37SLT</strain>
    </source>
</reference>
<comment type="caution">
    <text evidence="5">The sequence shown here is derived from an EMBL/GenBank/DDBJ whole genome shotgun (WGS) entry which is preliminary data.</text>
</comment>
<dbReference type="PANTHER" id="PTHR43734">
    <property type="entry name" value="PHYTOENE DESATURASE"/>
    <property type="match status" value="1"/>
</dbReference>
<dbReference type="GO" id="GO:0016491">
    <property type="term" value="F:oxidoreductase activity"/>
    <property type="evidence" value="ECO:0007669"/>
    <property type="project" value="UniProtKB-KW"/>
</dbReference>
<keyword evidence="2" id="KW-0560">Oxidoreductase</keyword>
<dbReference type="Proteomes" id="UP000448292">
    <property type="component" value="Unassembled WGS sequence"/>
</dbReference>
<gene>
    <name evidence="5" type="ORF">DPQ33_02210</name>
</gene>
<dbReference type="EMBL" id="QMIE01000002">
    <property type="protein sequence ID" value="TVM19194.1"/>
    <property type="molecule type" value="Genomic_DNA"/>
</dbReference>
<dbReference type="Pfam" id="PF01593">
    <property type="entry name" value="Amino_oxidase"/>
    <property type="match status" value="1"/>
</dbReference>
<proteinExistence type="inferred from homology"/>
<comment type="similarity">
    <text evidence="1">Belongs to the carotenoid/retinoid oxidoreductase family.</text>
</comment>
<dbReference type="SUPFAM" id="SSF51905">
    <property type="entry name" value="FAD/NAD(P)-binding domain"/>
    <property type="match status" value="1"/>
</dbReference>
<keyword evidence="3" id="KW-0472">Membrane</keyword>
<dbReference type="AlphaFoldDB" id="A0A7M3MHM4"/>
<dbReference type="OrthoDB" id="9774675at2"/>
<feature type="transmembrane region" description="Helical" evidence="3">
    <location>
        <begin position="6"/>
        <end position="27"/>
    </location>
</feature>
<dbReference type="InterPro" id="IPR002937">
    <property type="entry name" value="Amino_oxidase"/>
</dbReference>
<keyword evidence="3" id="KW-1133">Transmembrane helix</keyword>
<keyword evidence="3" id="KW-0812">Transmembrane</keyword>
<organism evidence="5 6">
    <name type="scientific">Oceanidesulfovibrio indonesiensis</name>
    <dbReference type="NCBI Taxonomy" id="54767"/>
    <lineage>
        <taxon>Bacteria</taxon>
        <taxon>Pseudomonadati</taxon>
        <taxon>Thermodesulfobacteriota</taxon>
        <taxon>Desulfovibrionia</taxon>
        <taxon>Desulfovibrionales</taxon>
        <taxon>Desulfovibrionaceae</taxon>
        <taxon>Oceanidesulfovibrio</taxon>
    </lineage>
</organism>
<sequence length="490" mass="52947">MRVEMTTPTVIVIGGGMAGLTAAALLARRGFRVTLVEKERQPGGYVTGFMRAGHTFDSCCAFLSACTPGGAFHALLAELGLADELEFLPIGQVRNAYPDFVLDVNYTSPSAHLDAMVSAFPEHANQLNSYAGFTAKMGREILDFDDAPLWKKLLMPVLFPTMFRCARLSHGQVLSKFFDDPRIVQGLSALPSTLPPSRLSYAFVGVLWSKVLDGGVFYPKGGMASISSALVRSIKQNGGQVLTAAEVESIKINEDRICEVELSNGETIAADWFVGAANPYHLQKRIEPSGSLYNNRFDLARYTPSGSAALYYCSVPDSAIPADWPYFVSIHTGRDPEATGTPANRHIVVTTPTLLDPTMAPAGSHSLKVMVHLPGADKFANEYPDVESRERFRREIFAAVAAAGGPDLDAHGQLLEKAMPETLERITANEHGAMYGLDAAVGQVGPWRPPITTRLDNLFWCGHYVRPSHGIVGSALSGKFAADTIARKTA</sequence>
<protein>
    <recommendedName>
        <fullName evidence="4">Amine oxidase domain-containing protein</fullName>
    </recommendedName>
</protein>
<keyword evidence="6" id="KW-1185">Reference proteome</keyword>
<dbReference type="InterPro" id="IPR036188">
    <property type="entry name" value="FAD/NAD-bd_sf"/>
</dbReference>
<evidence type="ECO:0000313" key="5">
    <source>
        <dbReference type="EMBL" id="TVM19194.1"/>
    </source>
</evidence>
<accession>A0A7M3MHM4</accession>
<name>A0A7M3MHM4_9BACT</name>
<evidence type="ECO:0000256" key="2">
    <source>
        <dbReference type="ARBA" id="ARBA00023002"/>
    </source>
</evidence>
<feature type="domain" description="Amine oxidase" evidence="4">
    <location>
        <begin position="17"/>
        <end position="485"/>
    </location>
</feature>
<evidence type="ECO:0000256" key="1">
    <source>
        <dbReference type="ARBA" id="ARBA00006046"/>
    </source>
</evidence>
<evidence type="ECO:0000259" key="4">
    <source>
        <dbReference type="Pfam" id="PF01593"/>
    </source>
</evidence>
<evidence type="ECO:0000313" key="6">
    <source>
        <dbReference type="Proteomes" id="UP000448292"/>
    </source>
</evidence>
<dbReference type="Gene3D" id="3.50.50.60">
    <property type="entry name" value="FAD/NAD(P)-binding domain"/>
    <property type="match status" value="2"/>
</dbReference>